<accession>A0A170QBK7</accession>
<organism evidence="1">
    <name type="scientific">hydrothermal vent metagenome</name>
    <dbReference type="NCBI Taxonomy" id="652676"/>
    <lineage>
        <taxon>unclassified sequences</taxon>
        <taxon>metagenomes</taxon>
        <taxon>ecological metagenomes</taxon>
    </lineage>
</organism>
<name>A0A170QBK7_9ZZZZ</name>
<dbReference type="EC" id="3.1.4.46" evidence="1"/>
<dbReference type="InterPro" id="IPR017850">
    <property type="entry name" value="Alkaline_phosphatase_core_sf"/>
</dbReference>
<dbReference type="PANTHER" id="PTHR10151:SF120">
    <property type="entry name" value="BIS(5'-ADENOSYL)-TRIPHOSPHATASE"/>
    <property type="match status" value="1"/>
</dbReference>
<gene>
    <name evidence="1" type="ORF">MGWOODY_Clf3006</name>
</gene>
<dbReference type="PANTHER" id="PTHR10151">
    <property type="entry name" value="ECTONUCLEOTIDE PYROPHOSPHATASE/PHOSPHODIESTERASE"/>
    <property type="match status" value="1"/>
</dbReference>
<dbReference type="GO" id="GO:0008889">
    <property type="term" value="F:glycerophosphodiester phosphodiesterase activity"/>
    <property type="evidence" value="ECO:0007669"/>
    <property type="project" value="UniProtKB-EC"/>
</dbReference>
<proteinExistence type="predicted"/>
<dbReference type="SUPFAM" id="SSF53649">
    <property type="entry name" value="Alkaline phosphatase-like"/>
    <property type="match status" value="1"/>
</dbReference>
<sequence>MPSVLVFVFDGLQPSQVNPRLMPNLSAFADGGVTFANHHAVYPTVTRVNCSSMVTGMNPGGHGLAGNRLLIRDFDPDNAMGAMEPELARIAKAGLPVLLAPTLAEILAKHGKEYVAIGVGTSGNAYLHNPSAEDSAGATIHPTFALPIDLHESLIDRFGPWPDEAKPNTSRLAHATRIMTEYIIPERAPAVALVWSSEPDKAHHAAGVGSSLSDTAVKEADGQFGDLMQWLRETGRIEETDVIVASDHGYSTISEVVSVEMLVKEAGFLSSGEPGGVIVAQNGGTSLCYTPPGDLETAQRLAAWLMAQPWCGAVTASDAVAGIPGTLPASLVGNQGPRAPELTVSFRWDSTPNDAGYAGMAYSNYGEPGAGQHGSMSRHEMNNILFVNGPSFKSGITLEIPSGNLDLAPTILKILEISGTQDMDGRVLSEALADGPDAIEVDWSTETHRAEHELGGDTYRQQITISTVGTTSYVDEGNRVI</sequence>
<keyword evidence="1" id="KW-0378">Hydrolase</keyword>
<dbReference type="Gene3D" id="3.40.720.10">
    <property type="entry name" value="Alkaline Phosphatase, subunit A"/>
    <property type="match status" value="2"/>
</dbReference>
<dbReference type="EMBL" id="FAXA01000464">
    <property type="protein sequence ID" value="CUV05782.1"/>
    <property type="molecule type" value="Genomic_DNA"/>
</dbReference>
<evidence type="ECO:0000313" key="1">
    <source>
        <dbReference type="EMBL" id="CUV05782.1"/>
    </source>
</evidence>
<protein>
    <submittedName>
        <fullName evidence="1">Glycerophosphoryl diester phosphodiesterase</fullName>
        <ecNumber evidence="1">3.1.4.46</ecNumber>
    </submittedName>
</protein>
<dbReference type="Pfam" id="PF01663">
    <property type="entry name" value="Phosphodiest"/>
    <property type="match status" value="1"/>
</dbReference>
<reference evidence="1" key="1">
    <citation type="submission" date="2015-10" db="EMBL/GenBank/DDBJ databases">
        <authorList>
            <person name="Gilbert D.G."/>
        </authorList>
    </citation>
    <scope>NUCLEOTIDE SEQUENCE</scope>
</reference>
<dbReference type="AlphaFoldDB" id="A0A170QBK7"/>
<dbReference type="InterPro" id="IPR002591">
    <property type="entry name" value="Phosphodiest/P_Trfase"/>
</dbReference>